<evidence type="ECO:0000313" key="3">
    <source>
        <dbReference type="Proteomes" id="UP000604046"/>
    </source>
</evidence>
<comment type="caution">
    <text evidence="2">The sequence shown here is derived from an EMBL/GenBank/DDBJ whole genome shotgun (WGS) entry which is preliminary data.</text>
</comment>
<feature type="non-terminal residue" evidence="2">
    <location>
        <position position="123"/>
    </location>
</feature>
<dbReference type="EMBL" id="CAJNDS010000925">
    <property type="protein sequence ID" value="CAE7241080.1"/>
    <property type="molecule type" value="Genomic_DNA"/>
</dbReference>
<feature type="transmembrane region" description="Helical" evidence="1">
    <location>
        <begin position="29"/>
        <end position="51"/>
    </location>
</feature>
<sequence>TWFPVLLELIVLMVDRAFHGRLSTMMPPWTFLAVGVYFGLGMLLVVFVNLYGMALTLDLQPISQETGLVYVMVQKDVPCGPYNSNWQLGSVAMALGQHVLFVYLVHTYLYVAGFLLFQALLLG</sequence>
<protein>
    <submittedName>
        <fullName evidence="2">Uncharacterized protein</fullName>
    </submittedName>
</protein>
<evidence type="ECO:0000313" key="2">
    <source>
        <dbReference type="EMBL" id="CAE7241080.1"/>
    </source>
</evidence>
<keyword evidence="1" id="KW-0472">Membrane</keyword>
<dbReference type="Proteomes" id="UP000604046">
    <property type="component" value="Unassembled WGS sequence"/>
</dbReference>
<proteinExistence type="predicted"/>
<reference evidence="2" key="1">
    <citation type="submission" date="2021-02" db="EMBL/GenBank/DDBJ databases">
        <authorList>
            <person name="Dougan E. K."/>
            <person name="Rhodes N."/>
            <person name="Thang M."/>
            <person name="Chan C."/>
        </authorList>
    </citation>
    <scope>NUCLEOTIDE SEQUENCE</scope>
</reference>
<gene>
    <name evidence="2" type="ORF">SNAT2548_LOCUS10861</name>
</gene>
<organism evidence="2 3">
    <name type="scientific">Symbiodinium natans</name>
    <dbReference type="NCBI Taxonomy" id="878477"/>
    <lineage>
        <taxon>Eukaryota</taxon>
        <taxon>Sar</taxon>
        <taxon>Alveolata</taxon>
        <taxon>Dinophyceae</taxon>
        <taxon>Suessiales</taxon>
        <taxon>Symbiodiniaceae</taxon>
        <taxon>Symbiodinium</taxon>
    </lineage>
</organism>
<name>A0A812LFG3_9DINO</name>
<keyword evidence="3" id="KW-1185">Reference proteome</keyword>
<evidence type="ECO:0000256" key="1">
    <source>
        <dbReference type="SAM" id="Phobius"/>
    </source>
</evidence>
<keyword evidence="1" id="KW-1133">Transmembrane helix</keyword>
<dbReference type="AlphaFoldDB" id="A0A812LFG3"/>
<keyword evidence="1" id="KW-0812">Transmembrane</keyword>
<accession>A0A812LFG3</accession>
<feature type="transmembrane region" description="Helical" evidence="1">
    <location>
        <begin position="100"/>
        <end position="122"/>
    </location>
</feature>